<accession>A0A915HW54</accession>
<dbReference type="WBParaSite" id="nRc.2.0.1.t05782-RA">
    <property type="protein sequence ID" value="nRc.2.0.1.t05782-RA"/>
    <property type="gene ID" value="nRc.2.0.1.g05782"/>
</dbReference>
<name>A0A915HW54_ROMCU</name>
<keyword evidence="1" id="KW-1185">Reference proteome</keyword>
<dbReference type="Proteomes" id="UP000887565">
    <property type="component" value="Unplaced"/>
</dbReference>
<evidence type="ECO:0000313" key="2">
    <source>
        <dbReference type="WBParaSite" id="nRc.2.0.1.t05782-RA"/>
    </source>
</evidence>
<proteinExistence type="predicted"/>
<dbReference type="AlphaFoldDB" id="A0A915HW54"/>
<protein>
    <submittedName>
        <fullName evidence="2">Uncharacterized protein</fullName>
    </submittedName>
</protein>
<reference evidence="2" key="1">
    <citation type="submission" date="2022-11" db="UniProtKB">
        <authorList>
            <consortium name="WormBaseParasite"/>
        </authorList>
    </citation>
    <scope>IDENTIFICATION</scope>
</reference>
<sequence>MNKLGIESVIRKLRTPKFNVNLDEETTVVILRRLHVFLSRLLNHDCLWHRLLLIIYRRRKRLPFAIVAVVGGERLPIVFAVRGRIGSVTLRRMMMMTNSHRLNLSESEHNIDRVLRSDSPKNSYSFVAVRRLSVTVGDPFLLTLIRNERPVGEPSRGVAVGLMKFL</sequence>
<evidence type="ECO:0000313" key="1">
    <source>
        <dbReference type="Proteomes" id="UP000887565"/>
    </source>
</evidence>
<organism evidence="1 2">
    <name type="scientific">Romanomermis culicivorax</name>
    <name type="common">Nematode worm</name>
    <dbReference type="NCBI Taxonomy" id="13658"/>
    <lineage>
        <taxon>Eukaryota</taxon>
        <taxon>Metazoa</taxon>
        <taxon>Ecdysozoa</taxon>
        <taxon>Nematoda</taxon>
        <taxon>Enoplea</taxon>
        <taxon>Dorylaimia</taxon>
        <taxon>Mermithida</taxon>
        <taxon>Mermithoidea</taxon>
        <taxon>Mermithidae</taxon>
        <taxon>Romanomermis</taxon>
    </lineage>
</organism>